<keyword evidence="1" id="KW-0175">Coiled coil</keyword>
<evidence type="ECO:0000313" key="3">
    <source>
        <dbReference type="Proteomes" id="UP000828390"/>
    </source>
</evidence>
<reference evidence="2" key="1">
    <citation type="journal article" date="2019" name="bioRxiv">
        <title>The Genome of the Zebra Mussel, Dreissena polymorpha: A Resource for Invasive Species Research.</title>
        <authorList>
            <person name="McCartney M.A."/>
            <person name="Auch B."/>
            <person name="Kono T."/>
            <person name="Mallez S."/>
            <person name="Zhang Y."/>
            <person name="Obille A."/>
            <person name="Becker A."/>
            <person name="Abrahante J.E."/>
            <person name="Garbe J."/>
            <person name="Badalamenti J.P."/>
            <person name="Herman A."/>
            <person name="Mangelson H."/>
            <person name="Liachko I."/>
            <person name="Sullivan S."/>
            <person name="Sone E.D."/>
            <person name="Koren S."/>
            <person name="Silverstein K.A.T."/>
            <person name="Beckman K.B."/>
            <person name="Gohl D.M."/>
        </authorList>
    </citation>
    <scope>NUCLEOTIDE SEQUENCE</scope>
    <source>
        <strain evidence="2">Duluth1</strain>
        <tissue evidence="2">Whole animal</tissue>
    </source>
</reference>
<evidence type="ECO:0000313" key="2">
    <source>
        <dbReference type="EMBL" id="KAH3867791.1"/>
    </source>
</evidence>
<sequence length="133" mass="14923">MADKVESGDDSCAVLSEGEGETQLTLDEINERLDTLCALEKTHTDMIEKHKEQYEEIKAILDDCSRDIRMLQNKATAIEKSFILGTTPMPFTIQDNTHDTTFSIKSLKDVAAASKPRTQPSIHKINVHIHINL</sequence>
<dbReference type="EMBL" id="JAIWYP010000002">
    <property type="protein sequence ID" value="KAH3867791.1"/>
    <property type="molecule type" value="Genomic_DNA"/>
</dbReference>
<keyword evidence="3" id="KW-1185">Reference proteome</keyword>
<comment type="caution">
    <text evidence="2">The sequence shown here is derived from an EMBL/GenBank/DDBJ whole genome shotgun (WGS) entry which is preliminary data.</text>
</comment>
<proteinExistence type="predicted"/>
<accession>A0A9D4M3K3</accession>
<evidence type="ECO:0000256" key="1">
    <source>
        <dbReference type="SAM" id="Coils"/>
    </source>
</evidence>
<gene>
    <name evidence="2" type="ORF">DPMN_030928</name>
</gene>
<name>A0A9D4M3K3_DREPO</name>
<feature type="coiled-coil region" evidence="1">
    <location>
        <begin position="47"/>
        <end position="74"/>
    </location>
</feature>
<dbReference type="Proteomes" id="UP000828390">
    <property type="component" value="Unassembled WGS sequence"/>
</dbReference>
<protein>
    <submittedName>
        <fullName evidence="2">Uncharacterized protein</fullName>
    </submittedName>
</protein>
<dbReference type="AlphaFoldDB" id="A0A9D4M3K3"/>
<organism evidence="2 3">
    <name type="scientific">Dreissena polymorpha</name>
    <name type="common">Zebra mussel</name>
    <name type="synonym">Mytilus polymorpha</name>
    <dbReference type="NCBI Taxonomy" id="45954"/>
    <lineage>
        <taxon>Eukaryota</taxon>
        <taxon>Metazoa</taxon>
        <taxon>Spiralia</taxon>
        <taxon>Lophotrochozoa</taxon>
        <taxon>Mollusca</taxon>
        <taxon>Bivalvia</taxon>
        <taxon>Autobranchia</taxon>
        <taxon>Heteroconchia</taxon>
        <taxon>Euheterodonta</taxon>
        <taxon>Imparidentia</taxon>
        <taxon>Neoheterodontei</taxon>
        <taxon>Myida</taxon>
        <taxon>Dreissenoidea</taxon>
        <taxon>Dreissenidae</taxon>
        <taxon>Dreissena</taxon>
    </lineage>
</organism>
<reference evidence="2" key="2">
    <citation type="submission" date="2020-11" db="EMBL/GenBank/DDBJ databases">
        <authorList>
            <person name="McCartney M.A."/>
            <person name="Auch B."/>
            <person name="Kono T."/>
            <person name="Mallez S."/>
            <person name="Becker A."/>
            <person name="Gohl D.M."/>
            <person name="Silverstein K.A.T."/>
            <person name="Koren S."/>
            <person name="Bechman K.B."/>
            <person name="Herman A."/>
            <person name="Abrahante J.E."/>
            <person name="Garbe J."/>
        </authorList>
    </citation>
    <scope>NUCLEOTIDE SEQUENCE</scope>
    <source>
        <strain evidence="2">Duluth1</strain>
        <tissue evidence="2">Whole animal</tissue>
    </source>
</reference>